<name>A0ABU4BLL5_RHOGO</name>
<reference evidence="3 4" key="1">
    <citation type="submission" date="2023-10" db="EMBL/GenBank/DDBJ databases">
        <title>Development of a sustainable strategy for remediation of hydrocarbon-contaminated territories based on the waste exchange concept.</title>
        <authorList>
            <person name="Krivoruchko A."/>
        </authorList>
    </citation>
    <scope>NUCLEOTIDE SEQUENCE [LARGE SCALE GENOMIC DNA]</scope>
    <source>
        <strain evidence="3 4">IEGM 1203</strain>
    </source>
</reference>
<gene>
    <name evidence="3" type="ORF">R3Q16_00700</name>
</gene>
<dbReference type="EMBL" id="JAWLKB010000001">
    <property type="protein sequence ID" value="MDV6265105.1"/>
    <property type="molecule type" value="Genomic_DNA"/>
</dbReference>
<dbReference type="RefSeq" id="WP_233363808.1">
    <property type="nucleotide sequence ID" value="NZ_JACLZG010000007.1"/>
</dbReference>
<accession>A0ABU4BLL5</accession>
<feature type="coiled-coil region" evidence="1">
    <location>
        <begin position="109"/>
        <end position="146"/>
    </location>
</feature>
<evidence type="ECO:0000259" key="2">
    <source>
        <dbReference type="Pfam" id="PF20229"/>
    </source>
</evidence>
<dbReference type="Pfam" id="PF20229">
    <property type="entry name" value="ChrB_N"/>
    <property type="match status" value="1"/>
</dbReference>
<proteinExistence type="predicted"/>
<organism evidence="3 4">
    <name type="scientific">Rhodococcus globerulus</name>
    <dbReference type="NCBI Taxonomy" id="33008"/>
    <lineage>
        <taxon>Bacteria</taxon>
        <taxon>Bacillati</taxon>
        <taxon>Actinomycetota</taxon>
        <taxon>Actinomycetes</taxon>
        <taxon>Mycobacteriales</taxon>
        <taxon>Nocardiaceae</taxon>
        <taxon>Rhodococcus</taxon>
    </lineage>
</organism>
<evidence type="ECO:0000313" key="3">
    <source>
        <dbReference type="EMBL" id="MDV6265105.1"/>
    </source>
</evidence>
<protein>
    <submittedName>
        <fullName evidence="3">Chromate resistance protein ChrB</fullName>
    </submittedName>
</protein>
<sequence>MNSESSVSWRIILIKIAAEPTRHRVAVWRELRKVGALSIGQGTWAVPNVPAFAAGVDRAKELVDRASGEIVFLNATGASEEDNSRFAAMFTAAREEDWTEFLSDCAKYEAELDKEIRIQKFTLAELEEEEQSLDRLRRWHRDLKARDVFGARNAESATAALQHCTVRFEDYSERVINALHSPEGNDDGDPT</sequence>
<comment type="caution">
    <text evidence="3">The sequence shown here is derived from an EMBL/GenBank/DDBJ whole genome shotgun (WGS) entry which is preliminary data.</text>
</comment>
<evidence type="ECO:0000256" key="1">
    <source>
        <dbReference type="SAM" id="Coils"/>
    </source>
</evidence>
<evidence type="ECO:0000313" key="4">
    <source>
        <dbReference type="Proteomes" id="UP001185927"/>
    </source>
</evidence>
<dbReference type="Proteomes" id="UP001185927">
    <property type="component" value="Unassembled WGS sequence"/>
</dbReference>
<dbReference type="InterPro" id="IPR046858">
    <property type="entry name" value="ChrB_N"/>
</dbReference>
<keyword evidence="1" id="KW-0175">Coiled coil</keyword>
<feature type="domain" description="ChrB N-terminal" evidence="2">
    <location>
        <begin position="24"/>
        <end position="181"/>
    </location>
</feature>
<keyword evidence="4" id="KW-1185">Reference proteome</keyword>